<dbReference type="PANTHER" id="PTHR11516:SF60">
    <property type="entry name" value="PYRUVATE DEHYDROGENASE E1 COMPONENT SUBUNIT ALPHA"/>
    <property type="match status" value="1"/>
</dbReference>
<organism evidence="6 7">
    <name type="scientific">Mycobacterium shinjukuense</name>
    <dbReference type="NCBI Taxonomy" id="398694"/>
    <lineage>
        <taxon>Bacteria</taxon>
        <taxon>Bacillati</taxon>
        <taxon>Actinomycetota</taxon>
        <taxon>Actinomycetes</taxon>
        <taxon>Mycobacteriales</taxon>
        <taxon>Mycobacteriaceae</taxon>
        <taxon>Mycobacterium</taxon>
    </lineage>
</organism>
<dbReference type="InterPro" id="IPR029061">
    <property type="entry name" value="THDP-binding"/>
</dbReference>
<evidence type="ECO:0000256" key="1">
    <source>
        <dbReference type="ARBA" id="ARBA00001946"/>
    </source>
</evidence>
<dbReference type="OrthoDB" id="9766715at2"/>
<dbReference type="GO" id="GO:0004739">
    <property type="term" value="F:pyruvate dehydrogenase (acetyl-transferring) activity"/>
    <property type="evidence" value="ECO:0007669"/>
    <property type="project" value="TreeGrafter"/>
</dbReference>
<dbReference type="SUPFAM" id="SSF52518">
    <property type="entry name" value="Thiamin diphosphate-binding fold (THDP-binding)"/>
    <property type="match status" value="1"/>
</dbReference>
<name>A0A7I7MVJ6_9MYCO</name>
<proteinExistence type="predicted"/>
<comment type="cofactor">
    <cofactor evidence="2">
        <name>thiamine diphosphate</name>
        <dbReference type="ChEBI" id="CHEBI:58937"/>
    </cofactor>
</comment>
<evidence type="ECO:0000313" key="6">
    <source>
        <dbReference type="EMBL" id="BBX76165.1"/>
    </source>
</evidence>
<dbReference type="AlphaFoldDB" id="A0A7I7MVJ6"/>
<dbReference type="PANTHER" id="PTHR11516">
    <property type="entry name" value="PYRUVATE DEHYDROGENASE E1 COMPONENT, ALPHA SUBUNIT BACTERIAL AND ORGANELLAR"/>
    <property type="match status" value="1"/>
</dbReference>
<dbReference type="RefSeq" id="WP_083050085.1">
    <property type="nucleotide sequence ID" value="NZ_AP022575.1"/>
</dbReference>
<dbReference type="GO" id="GO:0006086">
    <property type="term" value="P:pyruvate decarboxylation to acetyl-CoA"/>
    <property type="evidence" value="ECO:0007669"/>
    <property type="project" value="TreeGrafter"/>
</dbReference>
<reference evidence="6 7" key="1">
    <citation type="journal article" date="2019" name="Emerg. Microbes Infect.">
        <title>Comprehensive subspecies identification of 175 nontuberculous mycobacteria species based on 7547 genomic profiles.</title>
        <authorList>
            <person name="Matsumoto Y."/>
            <person name="Kinjo T."/>
            <person name="Motooka D."/>
            <person name="Nabeya D."/>
            <person name="Jung N."/>
            <person name="Uechi K."/>
            <person name="Horii T."/>
            <person name="Iida T."/>
            <person name="Fujita J."/>
            <person name="Nakamura S."/>
        </authorList>
    </citation>
    <scope>NUCLEOTIDE SEQUENCE [LARGE SCALE GENOMIC DNA]</scope>
    <source>
        <strain evidence="6 7">JCM 14233</strain>
    </source>
</reference>
<keyword evidence="7" id="KW-1185">Reference proteome</keyword>
<evidence type="ECO:0000256" key="2">
    <source>
        <dbReference type="ARBA" id="ARBA00001964"/>
    </source>
</evidence>
<protein>
    <submittedName>
        <fullName evidence="6">Dehydrogenase</fullName>
    </submittedName>
</protein>
<dbReference type="Proteomes" id="UP000467236">
    <property type="component" value="Chromosome"/>
</dbReference>
<feature type="domain" description="Dehydrogenase E1 component" evidence="5">
    <location>
        <begin position="22"/>
        <end position="314"/>
    </location>
</feature>
<dbReference type="Gene3D" id="3.40.50.970">
    <property type="match status" value="1"/>
</dbReference>
<keyword evidence="4" id="KW-0786">Thiamine pyrophosphate</keyword>
<dbReference type="CDD" id="cd02000">
    <property type="entry name" value="TPP_E1_PDC_ADC_BCADC"/>
    <property type="match status" value="1"/>
</dbReference>
<accession>A0A7I7MVJ6</accession>
<comment type="cofactor">
    <cofactor evidence="1">
        <name>Mg(2+)</name>
        <dbReference type="ChEBI" id="CHEBI:18420"/>
    </cofactor>
</comment>
<evidence type="ECO:0000259" key="5">
    <source>
        <dbReference type="Pfam" id="PF00676"/>
    </source>
</evidence>
<dbReference type="GO" id="GO:0000287">
    <property type="term" value="F:magnesium ion binding"/>
    <property type="evidence" value="ECO:0007669"/>
    <property type="project" value="UniProtKB-ARBA"/>
</dbReference>
<evidence type="ECO:0000256" key="4">
    <source>
        <dbReference type="ARBA" id="ARBA00023052"/>
    </source>
</evidence>
<dbReference type="InterPro" id="IPR050642">
    <property type="entry name" value="PDH_E1_Alpha_Subunit"/>
</dbReference>
<evidence type="ECO:0000313" key="7">
    <source>
        <dbReference type="Proteomes" id="UP000467236"/>
    </source>
</evidence>
<dbReference type="EMBL" id="AP022575">
    <property type="protein sequence ID" value="BBX76165.1"/>
    <property type="molecule type" value="Genomic_DNA"/>
</dbReference>
<keyword evidence="3" id="KW-0560">Oxidoreductase</keyword>
<sequence length="335" mass="36155">MTCVSAGPVSVLPDRLELYRRMWVLRLLDVALEELRVEGLIKGPMHVGFGQEAAGIGATAALRKGDVTTATHRPHAQYVGLGLPLGPTIAEMMGRADGQCGGRGGHMLITDPEHGLLAPSGIVGHSLLLAVGHAYSQLLAEDGRVTLCVTGDGAVNSGAFNEAANMAAVWQLPVVIFVENNQYALSVRLDQHVRETQLYRRAAGYGMPGVRVDGNDVEAVYHGVRDAVHRARAGGGPTLVEAVTYRNALFSGSDRGGYRDPAEAERWRDPLVVTRQRLIDAGTPIARVREVERAARRLVEDAVAFAKASPWPDPAELVEQARKWDGRAEAGRWLR</sequence>
<dbReference type="InterPro" id="IPR001017">
    <property type="entry name" value="DH_E1"/>
</dbReference>
<dbReference type="KEGG" id="mshj:MSHI_40710"/>
<gene>
    <name evidence="6" type="ORF">MSHI_40710</name>
</gene>
<evidence type="ECO:0000256" key="3">
    <source>
        <dbReference type="ARBA" id="ARBA00023002"/>
    </source>
</evidence>
<dbReference type="Pfam" id="PF00676">
    <property type="entry name" value="E1_dh"/>
    <property type="match status" value="1"/>
</dbReference>